<keyword evidence="15" id="KW-1185">Reference proteome</keyword>
<dbReference type="SMART" id="SM00304">
    <property type="entry name" value="HAMP"/>
    <property type="match status" value="1"/>
</dbReference>
<organism evidence="14 15">
    <name type="scientific">Fimbriiglobus ruber</name>
    <dbReference type="NCBI Taxonomy" id="1908690"/>
    <lineage>
        <taxon>Bacteria</taxon>
        <taxon>Pseudomonadati</taxon>
        <taxon>Planctomycetota</taxon>
        <taxon>Planctomycetia</taxon>
        <taxon>Gemmatales</taxon>
        <taxon>Gemmataceae</taxon>
        <taxon>Fimbriiglobus</taxon>
    </lineage>
</organism>
<dbReference type="SUPFAM" id="SSF47384">
    <property type="entry name" value="Homodimeric domain of signal transducing histidine kinase"/>
    <property type="match status" value="1"/>
</dbReference>
<dbReference type="Gene3D" id="3.30.565.10">
    <property type="entry name" value="Histidine kinase-like ATPase, C-terminal domain"/>
    <property type="match status" value="1"/>
</dbReference>
<dbReference type="InterPro" id="IPR050428">
    <property type="entry name" value="TCS_sensor_his_kinase"/>
</dbReference>
<feature type="domain" description="Histidine kinase" evidence="12">
    <location>
        <begin position="271"/>
        <end position="486"/>
    </location>
</feature>
<feature type="region of interest" description="Disordered" evidence="11">
    <location>
        <begin position="471"/>
        <end position="518"/>
    </location>
</feature>
<evidence type="ECO:0000313" key="15">
    <source>
        <dbReference type="Proteomes" id="UP000214646"/>
    </source>
</evidence>
<evidence type="ECO:0000256" key="10">
    <source>
        <dbReference type="ARBA" id="ARBA00023136"/>
    </source>
</evidence>
<evidence type="ECO:0000256" key="2">
    <source>
        <dbReference type="ARBA" id="ARBA00004141"/>
    </source>
</evidence>
<dbReference type="InterPro" id="IPR004358">
    <property type="entry name" value="Sig_transdc_His_kin-like_C"/>
</dbReference>
<dbReference type="SMART" id="SM00388">
    <property type="entry name" value="HisKA"/>
    <property type="match status" value="1"/>
</dbReference>
<dbReference type="EMBL" id="NIDE01000011">
    <property type="protein sequence ID" value="OWK39064.1"/>
    <property type="molecule type" value="Genomic_DNA"/>
</dbReference>
<dbReference type="Pfam" id="PF00672">
    <property type="entry name" value="HAMP"/>
    <property type="match status" value="1"/>
</dbReference>
<name>A0A225DHB2_9BACT</name>
<feature type="domain" description="HAMP" evidence="13">
    <location>
        <begin position="209"/>
        <end position="263"/>
    </location>
</feature>
<accession>A0A225DHB2</accession>
<feature type="compositionally biased region" description="Basic and acidic residues" evidence="11">
    <location>
        <begin position="490"/>
        <end position="504"/>
    </location>
</feature>
<dbReference type="AlphaFoldDB" id="A0A225DHB2"/>
<dbReference type="Gene3D" id="1.10.287.130">
    <property type="match status" value="1"/>
</dbReference>
<evidence type="ECO:0000259" key="12">
    <source>
        <dbReference type="PROSITE" id="PS50109"/>
    </source>
</evidence>
<dbReference type="CDD" id="cd00082">
    <property type="entry name" value="HisKA"/>
    <property type="match status" value="1"/>
</dbReference>
<dbReference type="PROSITE" id="PS50885">
    <property type="entry name" value="HAMP"/>
    <property type="match status" value="1"/>
</dbReference>
<dbReference type="InterPro" id="IPR005467">
    <property type="entry name" value="His_kinase_dom"/>
</dbReference>
<comment type="subcellular location">
    <subcellularLocation>
        <location evidence="2">Membrane</location>
        <topology evidence="2">Multi-pass membrane protein</topology>
    </subcellularLocation>
</comment>
<keyword evidence="10" id="KW-0472">Membrane</keyword>
<evidence type="ECO:0000256" key="7">
    <source>
        <dbReference type="ARBA" id="ARBA00022777"/>
    </source>
</evidence>
<dbReference type="GO" id="GO:0005886">
    <property type="term" value="C:plasma membrane"/>
    <property type="evidence" value="ECO:0007669"/>
    <property type="project" value="TreeGrafter"/>
</dbReference>
<dbReference type="Gene3D" id="6.10.340.10">
    <property type="match status" value="1"/>
</dbReference>
<protein>
    <recommendedName>
        <fullName evidence="3">histidine kinase</fullName>
        <ecNumber evidence="3">2.7.13.3</ecNumber>
    </recommendedName>
</protein>
<reference evidence="15" key="1">
    <citation type="submission" date="2017-06" db="EMBL/GenBank/DDBJ databases">
        <title>Genome analysis of Fimbriiglobus ruber SP5, the first member of the order Planctomycetales with confirmed chitinolytic capability.</title>
        <authorList>
            <person name="Ravin N.V."/>
            <person name="Rakitin A.L."/>
            <person name="Ivanova A.A."/>
            <person name="Beletsky A.V."/>
            <person name="Kulichevskaya I.S."/>
            <person name="Mardanov A.V."/>
            <person name="Dedysh S.N."/>
        </authorList>
    </citation>
    <scope>NUCLEOTIDE SEQUENCE [LARGE SCALE GENOMIC DNA]</scope>
    <source>
        <strain evidence="15">SP5</strain>
    </source>
</reference>
<dbReference type="OrthoDB" id="9786919at2"/>
<dbReference type="Proteomes" id="UP000214646">
    <property type="component" value="Unassembled WGS sequence"/>
</dbReference>
<keyword evidence="5" id="KW-0808">Transferase</keyword>
<evidence type="ECO:0000256" key="1">
    <source>
        <dbReference type="ARBA" id="ARBA00000085"/>
    </source>
</evidence>
<dbReference type="SMART" id="SM00387">
    <property type="entry name" value="HATPase_c"/>
    <property type="match status" value="1"/>
</dbReference>
<evidence type="ECO:0000313" key="14">
    <source>
        <dbReference type="EMBL" id="OWK39064.1"/>
    </source>
</evidence>
<evidence type="ECO:0000256" key="8">
    <source>
        <dbReference type="ARBA" id="ARBA00022989"/>
    </source>
</evidence>
<dbReference type="SUPFAM" id="SSF55874">
    <property type="entry name" value="ATPase domain of HSP90 chaperone/DNA topoisomerase II/histidine kinase"/>
    <property type="match status" value="1"/>
</dbReference>
<evidence type="ECO:0000259" key="13">
    <source>
        <dbReference type="PROSITE" id="PS50885"/>
    </source>
</evidence>
<dbReference type="PROSITE" id="PS50109">
    <property type="entry name" value="HIS_KIN"/>
    <property type="match status" value="1"/>
</dbReference>
<dbReference type="InterPro" id="IPR003660">
    <property type="entry name" value="HAMP_dom"/>
</dbReference>
<keyword evidence="6" id="KW-0812">Transmembrane</keyword>
<keyword evidence="9" id="KW-0902">Two-component regulatory system</keyword>
<evidence type="ECO:0000256" key="9">
    <source>
        <dbReference type="ARBA" id="ARBA00023012"/>
    </source>
</evidence>
<dbReference type="InterPro" id="IPR036097">
    <property type="entry name" value="HisK_dim/P_sf"/>
</dbReference>
<proteinExistence type="predicted"/>
<evidence type="ECO:0000256" key="6">
    <source>
        <dbReference type="ARBA" id="ARBA00022692"/>
    </source>
</evidence>
<dbReference type="PRINTS" id="PR00344">
    <property type="entry name" value="BCTRLSENSOR"/>
</dbReference>
<dbReference type="InterPro" id="IPR003594">
    <property type="entry name" value="HATPase_dom"/>
</dbReference>
<comment type="catalytic activity">
    <reaction evidence="1">
        <text>ATP + protein L-histidine = ADP + protein N-phospho-L-histidine.</text>
        <dbReference type="EC" id="2.7.13.3"/>
    </reaction>
</comment>
<dbReference type="PANTHER" id="PTHR45436">
    <property type="entry name" value="SENSOR HISTIDINE KINASE YKOH"/>
    <property type="match status" value="1"/>
</dbReference>
<dbReference type="PANTHER" id="PTHR45436:SF15">
    <property type="entry name" value="SENSOR HISTIDINE KINASE CUSS"/>
    <property type="match status" value="1"/>
</dbReference>
<keyword evidence="4" id="KW-0597">Phosphoprotein</keyword>
<evidence type="ECO:0000256" key="4">
    <source>
        <dbReference type="ARBA" id="ARBA00022553"/>
    </source>
</evidence>
<keyword evidence="8" id="KW-1133">Transmembrane helix</keyword>
<dbReference type="CDD" id="cd06225">
    <property type="entry name" value="HAMP"/>
    <property type="match status" value="1"/>
</dbReference>
<dbReference type="Pfam" id="PF02518">
    <property type="entry name" value="HATPase_c"/>
    <property type="match status" value="1"/>
</dbReference>
<gene>
    <name evidence="14" type="ORF">FRUB_06146</name>
</gene>
<keyword evidence="7 14" id="KW-0418">Kinase</keyword>
<dbReference type="InterPro" id="IPR003661">
    <property type="entry name" value="HisK_dim/P_dom"/>
</dbReference>
<dbReference type="EC" id="2.7.13.3" evidence="3"/>
<sequence>MSLTNRVSLFFLTALGLVLVGFSAALYFLADHHLHSRADHRLDTALQTLVAAIEVHPDDVEWEPLERHITMGDDPGPDQLRWSVHDLNGKLLDCSPNLEKPGEGTEPTTGSGWRVLTRRVRAGNFAAEPLGDETAPRRGPLLGDFPGGEMPGAVRLPHDRTYHGAGVVLTVAVADAPAAAELRHLTLAMAGISAVIWLTAAFWGRLLCRRALAPIAKMAASARSVPRTATDGPLLDVSPSRDELEDLGRAFNDLLADLRLSLERQHRFTGDASHQLRTPLAAMLASVEVSLRQVRSPAEYQRVLGVVQRRGVQLRQIIESLLFLARAESDCHLPDAETIDLAGWCRSWLNSWADHPRASDLAFHTGEGAAPVRANPALLGQVLDNLLDNACKYSEAGSPVVVSVETEGAEAVLVVSDRGCGITPDELPLICEPFFRSAQSRWTGARGVGLGLTVARRLITLLGGRLDVQSEPGHGSQFRVTLPVEPSSGDGRDTGAGKAPERPEVGVGQVSEEGIYMP</sequence>
<evidence type="ECO:0000256" key="3">
    <source>
        <dbReference type="ARBA" id="ARBA00012438"/>
    </source>
</evidence>
<comment type="caution">
    <text evidence="14">The sequence shown here is derived from an EMBL/GenBank/DDBJ whole genome shotgun (WGS) entry which is preliminary data.</text>
</comment>
<dbReference type="RefSeq" id="WP_088257049.1">
    <property type="nucleotide sequence ID" value="NZ_NIDE01000011.1"/>
</dbReference>
<dbReference type="GO" id="GO:0000155">
    <property type="term" value="F:phosphorelay sensor kinase activity"/>
    <property type="evidence" value="ECO:0007669"/>
    <property type="project" value="InterPro"/>
</dbReference>
<dbReference type="Pfam" id="PF00512">
    <property type="entry name" value="HisKA"/>
    <property type="match status" value="1"/>
</dbReference>
<evidence type="ECO:0000256" key="11">
    <source>
        <dbReference type="SAM" id="MobiDB-lite"/>
    </source>
</evidence>
<dbReference type="InterPro" id="IPR036890">
    <property type="entry name" value="HATPase_C_sf"/>
</dbReference>
<evidence type="ECO:0000256" key="5">
    <source>
        <dbReference type="ARBA" id="ARBA00022679"/>
    </source>
</evidence>